<feature type="compositionally biased region" description="Basic and acidic residues" evidence="1">
    <location>
        <begin position="106"/>
        <end position="115"/>
    </location>
</feature>
<geneLocation type="plasmid" evidence="2">
    <name>pXAG81</name>
</geneLocation>
<keyword evidence="2" id="KW-0614">Plasmid</keyword>
<name>Q32X94_XANCG</name>
<reference evidence="2" key="2">
    <citation type="journal article" date="2006" name="Plasmid">
        <title>Comparative analysis of three indigenous plasmids from Xanthomonas axonopodis pv. glycines.</title>
        <authorList>
            <person name="Kim J.G."/>
            <person name="Choi S."/>
            <person name="Oh J."/>
            <person name="Moon J.S."/>
            <person name="Hwang I."/>
        </authorList>
    </citation>
    <scope>NUCLEOTIDE SEQUENCE</scope>
    <source>
        <strain evidence="2">8ra</strain>
        <plasmid evidence="2">pXAG81</plasmid>
    </source>
</reference>
<organism evidence="2">
    <name type="scientific">Xanthomonas campestris pv. glycines</name>
    <dbReference type="NCBI Taxonomy" id="473421"/>
    <lineage>
        <taxon>Bacteria</taxon>
        <taxon>Pseudomonadati</taxon>
        <taxon>Pseudomonadota</taxon>
        <taxon>Gammaproteobacteria</taxon>
        <taxon>Lysobacterales</taxon>
        <taxon>Lysobacteraceae</taxon>
        <taxon>Xanthomonas</taxon>
    </lineage>
</organism>
<dbReference type="GeneID" id="39484083"/>
<evidence type="ECO:0000256" key="1">
    <source>
        <dbReference type="SAM" id="MobiDB-lite"/>
    </source>
</evidence>
<sequence>MPTQADVQRIKDAMKSLPEVTAEERNLNNQEAVTQMMEEITGLRAKGYTWEKIAEVISDHGIAIKASTLKSYARRAETATTKPKRRSVKKPTQVSQAEPGATKGQTPEKRSDTKKATAAVKQSSTADARFTAREDSNDI</sequence>
<reference evidence="2" key="1">
    <citation type="submission" date="2004-10" db="EMBL/GenBank/DDBJ databases">
        <authorList>
            <person name="Kim J.-G."/>
            <person name="Choi S."/>
            <person name="Hwang I."/>
        </authorList>
    </citation>
    <scope>NUCLEOTIDE SEQUENCE</scope>
    <source>
        <strain evidence="2">8ra</strain>
        <plasmid evidence="2">pXAG81</plasmid>
    </source>
</reference>
<proteinExistence type="predicted"/>
<dbReference type="EMBL" id="AY780632">
    <property type="protein sequence ID" value="AAX12227.1"/>
    <property type="molecule type" value="Genomic_DNA"/>
</dbReference>
<dbReference type="RefSeq" id="WP_012477459.1">
    <property type="nucleotide sequence ID" value="NC_010876.1"/>
</dbReference>
<feature type="region of interest" description="Disordered" evidence="1">
    <location>
        <begin position="72"/>
        <end position="139"/>
    </location>
</feature>
<accession>Q32X94</accession>
<evidence type="ECO:0000313" key="2">
    <source>
        <dbReference type="EMBL" id="AAX12227.1"/>
    </source>
</evidence>
<feature type="compositionally biased region" description="Basic and acidic residues" evidence="1">
    <location>
        <begin position="130"/>
        <end position="139"/>
    </location>
</feature>
<gene>
    <name evidence="2" type="primary">mobC</name>
</gene>
<dbReference type="AlphaFoldDB" id="Q32X94"/>
<protein>
    <submittedName>
        <fullName evidence="2">Probable MobC</fullName>
    </submittedName>
</protein>